<evidence type="ECO:0000313" key="3">
    <source>
        <dbReference type="Proteomes" id="UP001200034"/>
    </source>
</evidence>
<organism evidence="2 3">
    <name type="scientific">Drosophila rubida</name>
    <dbReference type="NCBI Taxonomy" id="30044"/>
    <lineage>
        <taxon>Eukaryota</taxon>
        <taxon>Metazoa</taxon>
        <taxon>Ecdysozoa</taxon>
        <taxon>Arthropoda</taxon>
        <taxon>Hexapoda</taxon>
        <taxon>Insecta</taxon>
        <taxon>Pterygota</taxon>
        <taxon>Neoptera</taxon>
        <taxon>Endopterygota</taxon>
        <taxon>Diptera</taxon>
        <taxon>Brachycera</taxon>
        <taxon>Muscomorpha</taxon>
        <taxon>Ephydroidea</taxon>
        <taxon>Drosophilidae</taxon>
        <taxon>Drosophila</taxon>
    </lineage>
</organism>
<feature type="chain" id="PRO_5042153988" description="Protein Diedel" evidence="1">
    <location>
        <begin position="28"/>
        <end position="115"/>
    </location>
</feature>
<comment type="caution">
    <text evidence="2">The sequence shown here is derived from an EMBL/GenBank/DDBJ whole genome shotgun (WGS) entry which is preliminary data.</text>
</comment>
<evidence type="ECO:0000256" key="1">
    <source>
        <dbReference type="SAM" id="SignalP"/>
    </source>
</evidence>
<dbReference type="Gene3D" id="3.30.70.2800">
    <property type="match status" value="1"/>
</dbReference>
<accession>A0AAD4PI39</accession>
<dbReference type="AlphaFoldDB" id="A0AAD4PI39"/>
<keyword evidence="1" id="KW-0732">Signal</keyword>
<sequence>MASSTQSLVGWIVALLLLMMLVGKGETVCCPSKTIAFRLLDDSDHCSAYEADTHDNGVCKVEVCLDGTHVKGSYCGRGPCNIFGCSCEGGCRAGDTLKKFAEFYGLMHIRDVRFA</sequence>
<dbReference type="InterPro" id="IPR025061">
    <property type="entry name" value="Diedel"/>
</dbReference>
<protein>
    <recommendedName>
        <fullName evidence="4">Protein Diedel</fullName>
    </recommendedName>
</protein>
<keyword evidence="3" id="KW-1185">Reference proteome</keyword>
<feature type="signal peptide" evidence="1">
    <location>
        <begin position="1"/>
        <end position="27"/>
    </location>
</feature>
<dbReference type="EMBL" id="JAJJHW010003409">
    <property type="protein sequence ID" value="KAH8359383.1"/>
    <property type="molecule type" value="Genomic_DNA"/>
</dbReference>
<evidence type="ECO:0008006" key="4">
    <source>
        <dbReference type="Google" id="ProtNLM"/>
    </source>
</evidence>
<gene>
    <name evidence="2" type="ORF">KR093_006377</name>
</gene>
<evidence type="ECO:0000313" key="2">
    <source>
        <dbReference type="EMBL" id="KAH8359383.1"/>
    </source>
</evidence>
<dbReference type="Proteomes" id="UP001200034">
    <property type="component" value="Unassembled WGS sequence"/>
</dbReference>
<reference evidence="2" key="1">
    <citation type="journal article" date="2021" name="Mol. Ecol. Resour.">
        <title>Phylogenomic analyses of the genus Drosophila reveals genomic signals of climate adaptation.</title>
        <authorList>
            <person name="Li F."/>
            <person name="Rane R.V."/>
            <person name="Luria V."/>
            <person name="Xiong Z."/>
            <person name="Chen J."/>
            <person name="Li Z."/>
            <person name="Catullo R.A."/>
            <person name="Griffin P.C."/>
            <person name="Schiffer M."/>
            <person name="Pearce S."/>
            <person name="Lee S.F."/>
            <person name="McElroy K."/>
            <person name="Stocker A."/>
            <person name="Shirriffs J."/>
            <person name="Cockerell F."/>
            <person name="Coppin C."/>
            <person name="Sgro C.M."/>
            <person name="Karger A."/>
            <person name="Cain J.W."/>
            <person name="Weber J.A."/>
            <person name="Santpere G."/>
            <person name="Kirschner M.W."/>
            <person name="Hoffmann A.A."/>
            <person name="Oakeshott J.G."/>
            <person name="Zhang G."/>
        </authorList>
    </citation>
    <scope>NUCLEOTIDE SEQUENCE</scope>
    <source>
        <strain evidence="2">BGI-SZ-2011g</strain>
    </source>
</reference>
<name>A0AAD4PI39_9MUSC</name>
<dbReference type="Pfam" id="PF13164">
    <property type="entry name" value="Diedel"/>
    <property type="match status" value="1"/>
</dbReference>
<proteinExistence type="predicted"/>